<dbReference type="EMBL" id="CP001678">
    <property type="protein sequence ID" value="ACT57712.1"/>
    <property type="molecule type" value="Genomic_DNA"/>
</dbReference>
<protein>
    <submittedName>
        <fullName evidence="2">Uncharacterized protein</fullName>
    </submittedName>
</protein>
<dbReference type="KEGG" id="hba:Hbal_0010"/>
<evidence type="ECO:0000313" key="2">
    <source>
        <dbReference type="EMBL" id="ACT57712.1"/>
    </source>
</evidence>
<dbReference type="RefSeq" id="WP_012777870.1">
    <property type="nucleotide sequence ID" value="NC_012982.1"/>
</dbReference>
<dbReference type="Pfam" id="PF20841">
    <property type="entry name" value="NtrZ"/>
    <property type="match status" value="1"/>
</dbReference>
<dbReference type="AlphaFoldDB" id="C6XKB4"/>
<name>C6XKB4_HIRBI</name>
<reference evidence="3" key="1">
    <citation type="journal article" date="2011" name="J. Bacteriol.">
        <title>Genome sequences of eight morphologically diverse alphaproteobacteria.</title>
        <authorList>
            <consortium name="US DOE Joint Genome Institute"/>
            <person name="Brown P.J."/>
            <person name="Kysela D.T."/>
            <person name="Buechlein A."/>
            <person name="Hemmerich C."/>
            <person name="Brun Y.V."/>
        </authorList>
    </citation>
    <scope>NUCLEOTIDE SEQUENCE [LARGE SCALE GENOMIC DNA]</scope>
    <source>
        <strain evidence="3">ATCC 49814 / DSM 5838 / IFAM 1418</strain>
    </source>
</reference>
<dbReference type="eggNOG" id="ENOG50315H8">
    <property type="taxonomic scope" value="Bacteria"/>
</dbReference>
<proteinExistence type="predicted"/>
<feature type="chain" id="PRO_5002973873" evidence="1">
    <location>
        <begin position="21"/>
        <end position="151"/>
    </location>
</feature>
<dbReference type="Proteomes" id="UP000002745">
    <property type="component" value="Chromosome"/>
</dbReference>
<organism evidence="2 3">
    <name type="scientific">Hirschia baltica (strain ATCC 49814 / DSM 5838 / IFAM 1418)</name>
    <dbReference type="NCBI Taxonomy" id="582402"/>
    <lineage>
        <taxon>Bacteria</taxon>
        <taxon>Pseudomonadati</taxon>
        <taxon>Pseudomonadota</taxon>
        <taxon>Alphaproteobacteria</taxon>
        <taxon>Hyphomonadales</taxon>
        <taxon>Hyphomonadaceae</taxon>
        <taxon>Hirschia</taxon>
    </lineage>
</organism>
<keyword evidence="1" id="KW-0732">Signal</keyword>
<dbReference type="InterPro" id="IPR048887">
    <property type="entry name" value="NtrZ-like"/>
</dbReference>
<gene>
    <name evidence="2" type="ordered locus">Hbal_0010</name>
</gene>
<sequence>MKLFAGLLISAAMFAAPAWADEPQVVESTVAEFETNSAPIKWYESFVYKANEDAEKKSFLVAPTTETDEFGLAWSGNGRWGLTLDMTRRSGDDVHVLPEEEITAGAFYQFSPRFRIGGGISIGGERLSQDTSSWVDQENETGVRIESAFSF</sequence>
<evidence type="ECO:0000313" key="3">
    <source>
        <dbReference type="Proteomes" id="UP000002745"/>
    </source>
</evidence>
<evidence type="ECO:0000256" key="1">
    <source>
        <dbReference type="SAM" id="SignalP"/>
    </source>
</evidence>
<accession>C6XKB4</accession>
<keyword evidence="3" id="KW-1185">Reference proteome</keyword>
<dbReference type="HOGENOM" id="CLU_1728855_0_0_5"/>
<feature type="signal peptide" evidence="1">
    <location>
        <begin position="1"/>
        <end position="20"/>
    </location>
</feature>
<dbReference type="OrthoDB" id="7628828at2"/>